<organism evidence="2">
    <name type="scientific">Culicoides sonorensis</name>
    <name type="common">Biting midge</name>
    <dbReference type="NCBI Taxonomy" id="179676"/>
    <lineage>
        <taxon>Eukaryota</taxon>
        <taxon>Metazoa</taxon>
        <taxon>Ecdysozoa</taxon>
        <taxon>Arthropoda</taxon>
        <taxon>Hexapoda</taxon>
        <taxon>Insecta</taxon>
        <taxon>Pterygota</taxon>
        <taxon>Neoptera</taxon>
        <taxon>Endopterygota</taxon>
        <taxon>Diptera</taxon>
        <taxon>Nematocera</taxon>
        <taxon>Chironomoidea</taxon>
        <taxon>Ceratopogonidae</taxon>
        <taxon>Ceratopogoninae</taxon>
        <taxon>Culicoides</taxon>
        <taxon>Monoculicoides</taxon>
    </lineage>
</organism>
<feature type="chain" id="PRO_5033342983" evidence="1">
    <location>
        <begin position="20"/>
        <end position="106"/>
    </location>
</feature>
<gene>
    <name evidence="2" type="primary">CSON009093</name>
</gene>
<feature type="signal peptide" evidence="1">
    <location>
        <begin position="1"/>
        <end position="19"/>
    </location>
</feature>
<evidence type="ECO:0000313" key="3">
    <source>
        <dbReference type="EMBL" id="SSX35100.1"/>
    </source>
</evidence>
<reference evidence="3" key="2">
    <citation type="submission" date="2018-07" db="EMBL/GenBank/DDBJ databases">
        <authorList>
            <person name="Quirk P.G."/>
            <person name="Krulwich T.A."/>
        </authorList>
    </citation>
    <scope>NUCLEOTIDE SEQUENCE</scope>
</reference>
<proteinExistence type="predicted"/>
<reference evidence="2" key="1">
    <citation type="submission" date="2018-04" db="EMBL/GenBank/DDBJ databases">
        <authorList>
            <person name="Go L.Y."/>
            <person name="Mitchell J.A."/>
        </authorList>
    </citation>
    <scope>NUCLEOTIDE SEQUENCE</scope>
    <source>
        <tissue evidence="2">Whole organism</tissue>
    </source>
</reference>
<dbReference type="VEuPathDB" id="VectorBase:CSON009093"/>
<evidence type="ECO:0000313" key="2">
    <source>
        <dbReference type="EMBL" id="SSX15748.1"/>
    </source>
</evidence>
<dbReference type="EMBL" id="UFQS01003544">
    <property type="protein sequence ID" value="SSX15748.1"/>
    <property type="molecule type" value="Genomic_DNA"/>
</dbReference>
<accession>A0A336LD74</accession>
<keyword evidence="1" id="KW-0732">Signal</keyword>
<dbReference type="EMBL" id="UFQT01003544">
    <property type="protein sequence ID" value="SSX35100.1"/>
    <property type="molecule type" value="Genomic_DNA"/>
</dbReference>
<sequence>MNFMLSIIILLAMICISSAIPLQKQNENLAIENTNQVEQSLDNNKNSDDLQADEHRYYGHGFYPGFYGGGFGYPYGGYYGGYYPPYYRRPYPYYGGFYGGYPPYFF</sequence>
<dbReference type="AlphaFoldDB" id="A0A336LD74"/>
<evidence type="ECO:0000256" key="1">
    <source>
        <dbReference type="SAM" id="SignalP"/>
    </source>
</evidence>
<name>A0A336LD74_CULSO</name>
<protein>
    <submittedName>
        <fullName evidence="2">CSON009093 protein</fullName>
    </submittedName>
</protein>